<protein>
    <submittedName>
        <fullName evidence="4">3-deoxy-D-arabinoheptulosonate-7-phosphate synthase</fullName>
    </submittedName>
</protein>
<keyword evidence="1" id="KW-0808">Transferase</keyword>
<dbReference type="Gene3D" id="3.20.20.70">
    <property type="entry name" value="Aldolase class I"/>
    <property type="match status" value="1"/>
</dbReference>
<dbReference type="GO" id="GO:0046417">
    <property type="term" value="P:chorismate metabolic process"/>
    <property type="evidence" value="ECO:0007669"/>
    <property type="project" value="InterPro"/>
</dbReference>
<proteinExistence type="predicted"/>
<accession>A0A5R8YPC9</accession>
<dbReference type="InterPro" id="IPR006218">
    <property type="entry name" value="DAHP1/KDSA"/>
</dbReference>
<organism evidence="4 5">
    <name type="scientific">Microbispora triticiradicis</name>
    <dbReference type="NCBI Taxonomy" id="2200763"/>
    <lineage>
        <taxon>Bacteria</taxon>
        <taxon>Bacillati</taxon>
        <taxon>Actinomycetota</taxon>
        <taxon>Actinomycetes</taxon>
        <taxon>Streptosporangiales</taxon>
        <taxon>Streptosporangiaceae</taxon>
        <taxon>Microbispora</taxon>
    </lineage>
</organism>
<feature type="region of interest" description="Disordered" evidence="2">
    <location>
        <begin position="172"/>
        <end position="206"/>
    </location>
</feature>
<gene>
    <name evidence="4" type="ORF">FED44_25620</name>
</gene>
<dbReference type="Proteomes" id="UP000309033">
    <property type="component" value="Unassembled WGS sequence"/>
</dbReference>
<feature type="domain" description="Chorismate mutase" evidence="3">
    <location>
        <begin position="272"/>
        <end position="361"/>
    </location>
</feature>
<dbReference type="GO" id="GO:0016740">
    <property type="term" value="F:transferase activity"/>
    <property type="evidence" value="ECO:0007669"/>
    <property type="project" value="UniProtKB-KW"/>
</dbReference>
<comment type="caution">
    <text evidence="4">The sequence shown here is derived from an EMBL/GenBank/DDBJ whole genome shotgun (WGS) entry which is preliminary data.</text>
</comment>
<reference evidence="4" key="1">
    <citation type="submission" date="2019-05" db="EMBL/GenBank/DDBJ databases">
        <title>Isolation, diversity and antifungal activity of Actinobacteria from wheat.</title>
        <authorList>
            <person name="Yu B."/>
        </authorList>
    </citation>
    <scope>NUCLEOTIDE SEQUENCE [LARGE SCALE GENOMIC DNA]</scope>
    <source>
        <strain evidence="4">NEAU-HEGS1-5</strain>
    </source>
</reference>
<dbReference type="OrthoDB" id="3529075at2"/>
<dbReference type="EMBL" id="VANP01000011">
    <property type="protein sequence ID" value="TLP55114.1"/>
    <property type="molecule type" value="Genomic_DNA"/>
</dbReference>
<dbReference type="InterPro" id="IPR036979">
    <property type="entry name" value="CM_dom_sf"/>
</dbReference>
<keyword evidence="5" id="KW-1185">Reference proteome</keyword>
<dbReference type="SUPFAM" id="SSF51569">
    <property type="entry name" value="Aldolase"/>
    <property type="match status" value="1"/>
</dbReference>
<dbReference type="SMART" id="SM00830">
    <property type="entry name" value="CM_2"/>
    <property type="match status" value="1"/>
</dbReference>
<dbReference type="InterPro" id="IPR013785">
    <property type="entry name" value="Aldolase_TIM"/>
</dbReference>
<evidence type="ECO:0000256" key="2">
    <source>
        <dbReference type="SAM" id="MobiDB-lite"/>
    </source>
</evidence>
<dbReference type="InterPro" id="IPR002701">
    <property type="entry name" value="CM_II_prokaryot"/>
</dbReference>
<dbReference type="Gene3D" id="1.20.59.10">
    <property type="entry name" value="Chorismate mutase"/>
    <property type="match status" value="1"/>
</dbReference>
<evidence type="ECO:0000313" key="5">
    <source>
        <dbReference type="Proteomes" id="UP000309033"/>
    </source>
</evidence>
<evidence type="ECO:0000313" key="4">
    <source>
        <dbReference type="EMBL" id="TLP55114.1"/>
    </source>
</evidence>
<evidence type="ECO:0000259" key="3">
    <source>
        <dbReference type="PROSITE" id="PS51168"/>
    </source>
</evidence>
<dbReference type="Pfam" id="PF01817">
    <property type="entry name" value="CM_2"/>
    <property type="match status" value="1"/>
</dbReference>
<sequence>MSKAAQLDRDAVRIGDLVIGPGLPVVVIGGEDARWLRLPSAGYSPEARSIRPAGKAVAEAPAEMAGEMTERAVGEARARWAGPLLVEPSSAADLPAMARHADAVVLGPAWAREPGLVRAAARLGLPVIIQRGVDQRGRAVTLEEWLAAADHCAAEGNEAIVFCEGGGRTEPAVASHLSPSDLAPTPTPATLDRAPGPAPDSAPHSAPDLALMRAARERTGRPVLAALGRDGGLAGAAVAAGADGLLLDPAAPPEACEAVGEAVTLLAALVRPQSPRTLTEARGEIDRVDAALAVLLERRALLAARIQRLKPVGGFRGRDMERERRLVAGMARRAPRLGVRRLAPIMNAVIEAGLHAAEEERDRDRG</sequence>
<dbReference type="AlphaFoldDB" id="A0A5R8YPC9"/>
<dbReference type="InterPro" id="IPR036263">
    <property type="entry name" value="Chorismate_II_sf"/>
</dbReference>
<dbReference type="GO" id="GO:0004106">
    <property type="term" value="F:chorismate mutase activity"/>
    <property type="evidence" value="ECO:0007669"/>
    <property type="project" value="InterPro"/>
</dbReference>
<dbReference type="PROSITE" id="PS51168">
    <property type="entry name" value="CHORISMATE_MUT_2"/>
    <property type="match status" value="1"/>
</dbReference>
<name>A0A5R8YPC9_9ACTN</name>
<evidence type="ECO:0000256" key="1">
    <source>
        <dbReference type="ARBA" id="ARBA00022679"/>
    </source>
</evidence>
<dbReference type="SUPFAM" id="SSF48600">
    <property type="entry name" value="Chorismate mutase II"/>
    <property type="match status" value="1"/>
</dbReference>
<dbReference type="Pfam" id="PF00793">
    <property type="entry name" value="DAHP_synth_1"/>
    <property type="match status" value="1"/>
</dbReference>